<comment type="cofactor">
    <cofactor evidence="1">
        <name>Co(2+)</name>
        <dbReference type="ChEBI" id="CHEBI:48828"/>
    </cofactor>
</comment>
<dbReference type="InterPro" id="IPR011650">
    <property type="entry name" value="Peptidase_M20_dimer"/>
</dbReference>
<evidence type="ECO:0000313" key="20">
    <source>
        <dbReference type="Proteomes" id="UP000184423"/>
    </source>
</evidence>
<dbReference type="RefSeq" id="WP_073248735.1">
    <property type="nucleotide sequence ID" value="NZ_FQVG01000025.1"/>
</dbReference>
<dbReference type="GO" id="GO:0070573">
    <property type="term" value="F:metallodipeptidase activity"/>
    <property type="evidence" value="ECO:0007669"/>
    <property type="project" value="TreeGrafter"/>
</dbReference>
<keyword evidence="8" id="KW-0170">Cobalt</keyword>
<evidence type="ECO:0000256" key="7">
    <source>
        <dbReference type="ARBA" id="ARBA00023049"/>
    </source>
</evidence>
<dbReference type="InterPro" id="IPR002933">
    <property type="entry name" value="Peptidase_M20"/>
</dbReference>
<comment type="similarity">
    <text evidence="12">Belongs to the peptidase M20C family.</text>
</comment>
<protein>
    <recommendedName>
        <fullName evidence="13">Cytosol non-specific dipeptidase</fullName>
        <ecNumber evidence="10">3.4.13.18</ecNumber>
    </recommendedName>
    <alternativeName>
        <fullName evidence="16">Aminoacyl-histidine dipeptidase</fullName>
    </alternativeName>
    <alternativeName>
        <fullName evidence="15">Beta-alanyl-histidine dipeptidase</fullName>
    </alternativeName>
    <alternativeName>
        <fullName evidence="14">Carnosinase</fullName>
    </alternativeName>
    <alternativeName>
        <fullName evidence="11">Peptidase D</fullName>
    </alternativeName>
    <alternativeName>
        <fullName evidence="17">Xaa-His dipeptidase</fullName>
    </alternativeName>
</protein>
<dbReference type="InterPro" id="IPR001160">
    <property type="entry name" value="Peptidase_M20C"/>
</dbReference>
<comment type="cofactor">
    <cofactor evidence="2">
        <name>Zn(2+)</name>
        <dbReference type="ChEBI" id="CHEBI:29105"/>
    </cofactor>
</comment>
<evidence type="ECO:0000256" key="5">
    <source>
        <dbReference type="ARBA" id="ARBA00022801"/>
    </source>
</evidence>
<dbReference type="NCBIfam" id="TIGR01893">
    <property type="entry name" value="aa-his-dipept"/>
    <property type="match status" value="1"/>
</dbReference>
<dbReference type="PANTHER" id="PTHR43501">
    <property type="entry name" value="CYTOSOL NON-SPECIFIC DIPEPTIDASE"/>
    <property type="match status" value="1"/>
</dbReference>
<name>A0A1M4XNE8_9CLOT</name>
<evidence type="ECO:0000256" key="3">
    <source>
        <dbReference type="ARBA" id="ARBA00022670"/>
    </source>
</evidence>
<dbReference type="EC" id="3.4.13.18" evidence="10"/>
<dbReference type="PRINTS" id="PR00934">
    <property type="entry name" value="XHISDIPTASE"/>
</dbReference>
<evidence type="ECO:0000256" key="1">
    <source>
        <dbReference type="ARBA" id="ARBA00001941"/>
    </source>
</evidence>
<evidence type="ECO:0000259" key="18">
    <source>
        <dbReference type="Pfam" id="PF07687"/>
    </source>
</evidence>
<dbReference type="CDD" id="cd03890">
    <property type="entry name" value="M20_pepD"/>
    <property type="match status" value="1"/>
</dbReference>
<evidence type="ECO:0000256" key="2">
    <source>
        <dbReference type="ARBA" id="ARBA00001947"/>
    </source>
</evidence>
<dbReference type="SUPFAM" id="SSF53187">
    <property type="entry name" value="Zn-dependent exopeptidases"/>
    <property type="match status" value="1"/>
</dbReference>
<dbReference type="GO" id="GO:0006508">
    <property type="term" value="P:proteolysis"/>
    <property type="evidence" value="ECO:0007669"/>
    <property type="project" value="UniProtKB-KW"/>
</dbReference>
<keyword evidence="5" id="KW-0378">Hydrolase</keyword>
<sequence>MADVLRGLEPQLVFEYFEEISKIPRGSGNEKAISDYLVDFAKKHNLEVIQDKALNVIIKKPGTKGYENAPTVIIQGHMDMVCEKNKDTRHDFEKDAIQLRLDGDYIYANGTTLGADNGIAIAYALAILASNDIPHPPIEVLLTVEEETGMGGAMALDGSNLKGKMLINIDSEEEGKLLVSCAGGVRTTHKIKANLVDADKNKAAYTISIRGLKGGHSGMEIDKGRGNANKIMGRILDDLARELNFDLVEINGGSKMNAIPRECDATILINENDLQKLQDKINEWDKILKNELRSSDANVNVFVSKIDKEINKCFDSDTKNKVIASLVLIPNGIQTMSMAIDGLVESSTNLGVVETKENEILFQSAVRSSVRSLKYNILNQAKKVAEVIGAELVADSDYPEWQYDPDSKLRQLFMDVYKRMFGKDAEIVAIHAGVECGLFKEKLGEDVDMISFGPNLYDVHTPDEHISISSVKRMWDYLLAVLKEIK</sequence>
<keyword evidence="20" id="KW-1185">Reference proteome</keyword>
<keyword evidence="3" id="KW-0645">Protease</keyword>
<dbReference type="FunFam" id="3.40.630.10:FF:000015">
    <property type="entry name" value="Aminoacyl-histidine dipeptidase PepD"/>
    <property type="match status" value="1"/>
</dbReference>
<evidence type="ECO:0000256" key="4">
    <source>
        <dbReference type="ARBA" id="ARBA00022723"/>
    </source>
</evidence>
<dbReference type="AlphaFoldDB" id="A0A1M4XNE8"/>
<dbReference type="GO" id="GO:0005829">
    <property type="term" value="C:cytosol"/>
    <property type="evidence" value="ECO:0007669"/>
    <property type="project" value="TreeGrafter"/>
</dbReference>
<evidence type="ECO:0000256" key="12">
    <source>
        <dbReference type="ARBA" id="ARBA00061423"/>
    </source>
</evidence>
<dbReference type="GO" id="GO:0046872">
    <property type="term" value="F:metal ion binding"/>
    <property type="evidence" value="ECO:0007669"/>
    <property type="project" value="UniProtKB-KW"/>
</dbReference>
<comment type="catalytic activity">
    <reaction evidence="9">
        <text>Hydrolysis of dipeptides, preferentially hydrophobic dipeptides including prolyl amino acids.</text>
        <dbReference type="EC" id="3.4.13.18"/>
    </reaction>
</comment>
<evidence type="ECO:0000256" key="9">
    <source>
        <dbReference type="ARBA" id="ARBA00036421"/>
    </source>
</evidence>
<evidence type="ECO:0000256" key="6">
    <source>
        <dbReference type="ARBA" id="ARBA00022833"/>
    </source>
</evidence>
<keyword evidence="7" id="KW-0482">Metalloprotease</keyword>
<dbReference type="Pfam" id="PF01546">
    <property type="entry name" value="Peptidase_M20"/>
    <property type="match status" value="1"/>
</dbReference>
<keyword evidence="4" id="KW-0479">Metal-binding</keyword>
<evidence type="ECO:0000256" key="11">
    <source>
        <dbReference type="ARBA" id="ARBA00044252"/>
    </source>
</evidence>
<evidence type="ECO:0000256" key="13">
    <source>
        <dbReference type="ARBA" id="ARBA00071271"/>
    </source>
</evidence>
<evidence type="ECO:0000313" key="19">
    <source>
        <dbReference type="EMBL" id="SHE95124.1"/>
    </source>
</evidence>
<dbReference type="EMBL" id="FQVG01000025">
    <property type="protein sequence ID" value="SHE95124.1"/>
    <property type="molecule type" value="Genomic_DNA"/>
</dbReference>
<dbReference type="Proteomes" id="UP000184423">
    <property type="component" value="Unassembled WGS sequence"/>
</dbReference>
<evidence type="ECO:0000256" key="14">
    <source>
        <dbReference type="ARBA" id="ARBA00075285"/>
    </source>
</evidence>
<reference evidence="20" key="1">
    <citation type="submission" date="2016-11" db="EMBL/GenBank/DDBJ databases">
        <authorList>
            <person name="Varghese N."/>
            <person name="Submissions S."/>
        </authorList>
    </citation>
    <scope>NUCLEOTIDE SEQUENCE [LARGE SCALE GENOMIC DNA]</scope>
    <source>
        <strain evidence="20">DSM 10124</strain>
    </source>
</reference>
<evidence type="ECO:0000256" key="10">
    <source>
        <dbReference type="ARBA" id="ARBA00038976"/>
    </source>
</evidence>
<evidence type="ECO:0000256" key="15">
    <source>
        <dbReference type="ARBA" id="ARBA00076004"/>
    </source>
</evidence>
<dbReference type="PIRSF" id="PIRSF016599">
    <property type="entry name" value="Xaa-His_dipept"/>
    <property type="match status" value="1"/>
</dbReference>
<organism evidence="19 20">
    <name type="scientific">Caloramator proteoclasticus DSM 10124</name>
    <dbReference type="NCBI Taxonomy" id="1121262"/>
    <lineage>
        <taxon>Bacteria</taxon>
        <taxon>Bacillati</taxon>
        <taxon>Bacillota</taxon>
        <taxon>Clostridia</taxon>
        <taxon>Eubacteriales</taxon>
        <taxon>Clostridiaceae</taxon>
        <taxon>Caloramator</taxon>
    </lineage>
</organism>
<evidence type="ECO:0000256" key="17">
    <source>
        <dbReference type="ARBA" id="ARBA00078074"/>
    </source>
</evidence>
<dbReference type="FunFam" id="3.40.630.10:FF:000072">
    <property type="entry name" value="Aminoacyl-histidine dipeptidase"/>
    <property type="match status" value="1"/>
</dbReference>
<dbReference type="Pfam" id="PF07687">
    <property type="entry name" value="M20_dimer"/>
    <property type="match status" value="1"/>
</dbReference>
<evidence type="ECO:0000256" key="8">
    <source>
        <dbReference type="ARBA" id="ARBA00023285"/>
    </source>
</evidence>
<dbReference type="Gene3D" id="3.40.630.10">
    <property type="entry name" value="Zn peptidases"/>
    <property type="match status" value="2"/>
</dbReference>
<proteinExistence type="inferred from homology"/>
<gene>
    <name evidence="19" type="ORF">SAMN02746091_01458</name>
</gene>
<accession>A0A1M4XNE8</accession>
<evidence type="ECO:0000256" key="16">
    <source>
        <dbReference type="ARBA" id="ARBA00077688"/>
    </source>
</evidence>
<feature type="domain" description="Peptidase M20 dimerisation" evidence="18">
    <location>
        <begin position="208"/>
        <end position="293"/>
    </location>
</feature>
<keyword evidence="6" id="KW-0862">Zinc</keyword>
<dbReference type="PANTHER" id="PTHR43501:SF1">
    <property type="entry name" value="CYTOSOL NON-SPECIFIC DIPEPTIDASE"/>
    <property type="match status" value="1"/>
</dbReference>